<gene>
    <name evidence="1" type="ORF">H9K75_17515</name>
</gene>
<dbReference type="EMBL" id="CP060783">
    <property type="protein sequence ID" value="QNP50590.1"/>
    <property type="molecule type" value="Genomic_DNA"/>
</dbReference>
<protein>
    <submittedName>
        <fullName evidence="1">Uncharacterized protein</fullName>
    </submittedName>
</protein>
<name>A0A7H0GQM4_9BURK</name>
<organism evidence="1 2">
    <name type="scientific">Diaphorobacter aerolatus</name>
    <dbReference type="NCBI Taxonomy" id="1288495"/>
    <lineage>
        <taxon>Bacteria</taxon>
        <taxon>Pseudomonadati</taxon>
        <taxon>Pseudomonadota</taxon>
        <taxon>Betaproteobacteria</taxon>
        <taxon>Burkholderiales</taxon>
        <taxon>Comamonadaceae</taxon>
        <taxon>Diaphorobacter</taxon>
    </lineage>
</organism>
<keyword evidence="2" id="KW-1185">Reference proteome</keyword>
<sequence>MSPVPQARRETLRGVLPKVAELLQKRRANEIDDEVIDDLVSLYWLEWVGGSLQLTTTGKNVCRQLLE</sequence>
<proteinExistence type="predicted"/>
<evidence type="ECO:0000313" key="2">
    <source>
        <dbReference type="Proteomes" id="UP000516028"/>
    </source>
</evidence>
<dbReference type="KEGG" id="daer:H9K75_17515"/>
<accession>A0A7H0GQM4</accession>
<evidence type="ECO:0000313" key="1">
    <source>
        <dbReference type="EMBL" id="QNP50590.1"/>
    </source>
</evidence>
<dbReference type="AlphaFoldDB" id="A0A7H0GQM4"/>
<reference evidence="1 2" key="1">
    <citation type="submission" date="2020-08" db="EMBL/GenBank/DDBJ databases">
        <title>Genome sequence of Diaphorobacter aerolatus KACC 16536T.</title>
        <authorList>
            <person name="Hyun D.-W."/>
            <person name="Bae J.-W."/>
        </authorList>
    </citation>
    <scope>NUCLEOTIDE SEQUENCE [LARGE SCALE GENOMIC DNA]</scope>
    <source>
        <strain evidence="1 2">KACC 16536</strain>
    </source>
</reference>
<dbReference type="Proteomes" id="UP000516028">
    <property type="component" value="Chromosome"/>
</dbReference>